<feature type="domain" description="DSBA-like thioredoxin" evidence="1">
    <location>
        <begin position="4"/>
        <end position="192"/>
    </location>
</feature>
<dbReference type="KEGG" id="fpn:ABE65_006945"/>
<dbReference type="PROSITE" id="PS00195">
    <property type="entry name" value="GLUTAREDOXIN_1"/>
    <property type="match status" value="1"/>
</dbReference>
<dbReference type="InterPro" id="IPR011767">
    <property type="entry name" value="GLR_AS"/>
</dbReference>
<organism evidence="2 3">
    <name type="scientific">Fictibacillus phosphorivorans</name>
    <dbReference type="NCBI Taxonomy" id="1221500"/>
    <lineage>
        <taxon>Bacteria</taxon>
        <taxon>Bacillati</taxon>
        <taxon>Bacillota</taxon>
        <taxon>Bacilli</taxon>
        <taxon>Bacillales</taxon>
        <taxon>Fictibacillaceae</taxon>
        <taxon>Fictibacillus</taxon>
    </lineage>
</organism>
<evidence type="ECO:0000313" key="2">
    <source>
        <dbReference type="EMBL" id="ANC76551.1"/>
    </source>
</evidence>
<dbReference type="EMBL" id="CP015378">
    <property type="protein sequence ID" value="ANC76551.1"/>
    <property type="molecule type" value="Genomic_DNA"/>
</dbReference>
<evidence type="ECO:0000313" key="3">
    <source>
        <dbReference type="Proteomes" id="UP000076623"/>
    </source>
</evidence>
<proteinExistence type="predicted"/>
<dbReference type="AlphaFoldDB" id="A0A160IKP0"/>
<gene>
    <name evidence="2" type="ORF">ABE65_006945</name>
</gene>
<sequence length="210" mass="24381">MTIQIKVYSDFVCPYCYLAESPLLKATEDKDVEIEWMPYELRPFPQETLRPEEDYLQRSWQESVQPLSKKMGVEMILPEVSPQPHTFFAHEGLLFAKRHNKEREYAHLVFKAFYQNGEDIGKIEVLQNIAEKIGLDSIAFQQALESREFKQERESIQKEATEDLNITAVPTIIIGERVLKGLHPQANIERALRGAIRDSKFEFCDGDECE</sequence>
<dbReference type="SUPFAM" id="SSF52833">
    <property type="entry name" value="Thioredoxin-like"/>
    <property type="match status" value="1"/>
</dbReference>
<keyword evidence="3" id="KW-1185">Reference proteome</keyword>
<dbReference type="InterPro" id="IPR036249">
    <property type="entry name" value="Thioredoxin-like_sf"/>
</dbReference>
<dbReference type="RefSeq" id="WP_066392842.1">
    <property type="nucleotide sequence ID" value="NZ_CP015378.1"/>
</dbReference>
<dbReference type="GO" id="GO:0016491">
    <property type="term" value="F:oxidoreductase activity"/>
    <property type="evidence" value="ECO:0007669"/>
    <property type="project" value="InterPro"/>
</dbReference>
<dbReference type="InterPro" id="IPR001853">
    <property type="entry name" value="DSBA-like_thioredoxin_dom"/>
</dbReference>
<protein>
    <submittedName>
        <fullName evidence="2">2-hydroxychromene-2-carboxylate isomerase</fullName>
    </submittedName>
</protein>
<dbReference type="Gene3D" id="3.40.30.10">
    <property type="entry name" value="Glutaredoxin"/>
    <property type="match status" value="1"/>
</dbReference>
<dbReference type="PANTHER" id="PTHR13887">
    <property type="entry name" value="GLUTATHIONE S-TRANSFERASE KAPPA"/>
    <property type="match status" value="1"/>
</dbReference>
<name>A0A160IKP0_9BACL</name>
<dbReference type="Proteomes" id="UP000076623">
    <property type="component" value="Chromosome"/>
</dbReference>
<reference evidence="2 3" key="1">
    <citation type="submission" date="2016-04" db="EMBL/GenBank/DDBJ databases">
        <title>Complete genome sequence of Fictibacillus phosphorivorans G25-29, a strain toxic to nematodes.</title>
        <authorList>
            <person name="Zheng Z."/>
        </authorList>
    </citation>
    <scope>NUCLEOTIDE SEQUENCE [LARGE SCALE GENOMIC DNA]</scope>
    <source>
        <strain evidence="2 3">G25-29</strain>
    </source>
</reference>
<dbReference type="STRING" id="1221500.ABE65_006945"/>
<dbReference type="GO" id="GO:0016853">
    <property type="term" value="F:isomerase activity"/>
    <property type="evidence" value="ECO:0007669"/>
    <property type="project" value="UniProtKB-KW"/>
</dbReference>
<accession>A0A160IKP0</accession>
<evidence type="ECO:0000259" key="1">
    <source>
        <dbReference type="Pfam" id="PF01323"/>
    </source>
</evidence>
<dbReference type="PANTHER" id="PTHR13887:SF33">
    <property type="entry name" value="ISOMERASE"/>
    <property type="match status" value="1"/>
</dbReference>
<dbReference type="Pfam" id="PF01323">
    <property type="entry name" value="DSBA"/>
    <property type="match status" value="1"/>
</dbReference>
<keyword evidence="2" id="KW-0413">Isomerase</keyword>